<reference evidence="6 7" key="1">
    <citation type="submission" date="2018-05" db="EMBL/GenBank/DDBJ databases">
        <title>Genetic diversity of glacier-inhabiting Cryobacterium bacteria in China and description of Cryobacterium mengkeensis sp. nov. and Arthrobacter glacialis sp. nov.</title>
        <authorList>
            <person name="Liu Q."/>
            <person name="Xin Y.-H."/>
        </authorList>
    </citation>
    <scope>NUCLEOTIDE SEQUENCE [LARGE SCALE GENOMIC DNA]</scope>
    <source>
        <strain evidence="6 7">LI2</strain>
    </source>
</reference>
<dbReference type="OrthoDB" id="5242390at2"/>
<evidence type="ECO:0000259" key="5">
    <source>
        <dbReference type="PROSITE" id="PS50977"/>
    </source>
</evidence>
<evidence type="ECO:0000256" key="4">
    <source>
        <dbReference type="PROSITE-ProRule" id="PRU00335"/>
    </source>
</evidence>
<proteinExistence type="predicted"/>
<comment type="caution">
    <text evidence="6">The sequence shown here is derived from an EMBL/GenBank/DDBJ whole genome shotgun (WGS) entry which is preliminary data.</text>
</comment>
<dbReference type="InterPro" id="IPR009057">
    <property type="entry name" value="Homeodomain-like_sf"/>
</dbReference>
<gene>
    <name evidence="6" type="ORF">CVV68_01940</name>
</gene>
<dbReference type="GO" id="GO:0003700">
    <property type="term" value="F:DNA-binding transcription factor activity"/>
    <property type="evidence" value="ECO:0007669"/>
    <property type="project" value="TreeGrafter"/>
</dbReference>
<protein>
    <recommendedName>
        <fullName evidence="5">HTH tetR-type domain-containing protein</fullName>
    </recommendedName>
</protein>
<evidence type="ECO:0000256" key="3">
    <source>
        <dbReference type="ARBA" id="ARBA00023163"/>
    </source>
</evidence>
<feature type="domain" description="HTH tetR-type" evidence="5">
    <location>
        <begin position="10"/>
        <end position="70"/>
    </location>
</feature>
<dbReference type="InterPro" id="IPR050109">
    <property type="entry name" value="HTH-type_TetR-like_transc_reg"/>
</dbReference>
<evidence type="ECO:0000256" key="2">
    <source>
        <dbReference type="ARBA" id="ARBA00023125"/>
    </source>
</evidence>
<keyword evidence="2 4" id="KW-0238">DNA-binding</keyword>
<dbReference type="Pfam" id="PF00440">
    <property type="entry name" value="TetR_N"/>
    <property type="match status" value="1"/>
</dbReference>
<organism evidence="6 7">
    <name type="scientific">Arthrobacter livingstonensis</name>
    <dbReference type="NCBI Taxonomy" id="670078"/>
    <lineage>
        <taxon>Bacteria</taxon>
        <taxon>Bacillati</taxon>
        <taxon>Actinomycetota</taxon>
        <taxon>Actinomycetes</taxon>
        <taxon>Micrococcales</taxon>
        <taxon>Micrococcaceae</taxon>
        <taxon>Arthrobacter</taxon>
    </lineage>
</organism>
<keyword evidence="3" id="KW-0804">Transcription</keyword>
<keyword evidence="1" id="KW-0805">Transcription regulation</keyword>
<evidence type="ECO:0000313" key="7">
    <source>
        <dbReference type="Proteomes" id="UP000247832"/>
    </source>
</evidence>
<dbReference type="SUPFAM" id="SSF46689">
    <property type="entry name" value="Homeodomain-like"/>
    <property type="match status" value="1"/>
</dbReference>
<dbReference type="GO" id="GO:0000976">
    <property type="term" value="F:transcription cis-regulatory region binding"/>
    <property type="evidence" value="ECO:0007669"/>
    <property type="project" value="TreeGrafter"/>
</dbReference>
<evidence type="ECO:0000313" key="6">
    <source>
        <dbReference type="EMBL" id="PYI69881.1"/>
    </source>
</evidence>
<feature type="DNA-binding region" description="H-T-H motif" evidence="4">
    <location>
        <begin position="33"/>
        <end position="52"/>
    </location>
</feature>
<dbReference type="InterPro" id="IPR001647">
    <property type="entry name" value="HTH_TetR"/>
</dbReference>
<sequence>MPRISDEHRALMSLRIEQAAMECARREGFAAMSMADIISESGLSAGAIYGYYKSKDELLAALARRVVGGRVAVLDELSARSPVPHPAEALLEFMGSIAGPLRDGGLVVQVWGMSSNSDTIGAIARDAYGRLLEHMEAYLAAWYRDARDMDAAAARQAAAAVGLAVLALVQGWLFRVPVAGTKDDGQYLSAVAAMLRHL</sequence>
<keyword evidence="7" id="KW-1185">Reference proteome</keyword>
<dbReference type="RefSeq" id="WP_110499305.1">
    <property type="nucleotide sequence ID" value="NZ_QJVD01000001.1"/>
</dbReference>
<dbReference type="Gene3D" id="1.10.357.10">
    <property type="entry name" value="Tetracycline Repressor, domain 2"/>
    <property type="match status" value="1"/>
</dbReference>
<dbReference type="EMBL" id="QJVD01000001">
    <property type="protein sequence ID" value="PYI69881.1"/>
    <property type="molecule type" value="Genomic_DNA"/>
</dbReference>
<accession>A0A2V5LDR1</accession>
<dbReference type="AlphaFoldDB" id="A0A2V5LDR1"/>
<dbReference type="PANTHER" id="PTHR30055">
    <property type="entry name" value="HTH-TYPE TRANSCRIPTIONAL REGULATOR RUTR"/>
    <property type="match status" value="1"/>
</dbReference>
<dbReference type="Proteomes" id="UP000247832">
    <property type="component" value="Unassembled WGS sequence"/>
</dbReference>
<dbReference type="PANTHER" id="PTHR30055:SF234">
    <property type="entry name" value="HTH-TYPE TRANSCRIPTIONAL REGULATOR BETI"/>
    <property type="match status" value="1"/>
</dbReference>
<name>A0A2V5LDR1_9MICC</name>
<evidence type="ECO:0000256" key="1">
    <source>
        <dbReference type="ARBA" id="ARBA00023015"/>
    </source>
</evidence>
<dbReference type="PRINTS" id="PR00455">
    <property type="entry name" value="HTHTETR"/>
</dbReference>
<dbReference type="PROSITE" id="PS50977">
    <property type="entry name" value="HTH_TETR_2"/>
    <property type="match status" value="1"/>
</dbReference>